<dbReference type="AlphaFoldDB" id="A0A0D9ZSG6"/>
<organism evidence="1">
    <name type="scientific">Oryza glumipatula</name>
    <dbReference type="NCBI Taxonomy" id="40148"/>
    <lineage>
        <taxon>Eukaryota</taxon>
        <taxon>Viridiplantae</taxon>
        <taxon>Streptophyta</taxon>
        <taxon>Embryophyta</taxon>
        <taxon>Tracheophyta</taxon>
        <taxon>Spermatophyta</taxon>
        <taxon>Magnoliopsida</taxon>
        <taxon>Liliopsida</taxon>
        <taxon>Poales</taxon>
        <taxon>Poaceae</taxon>
        <taxon>BOP clade</taxon>
        <taxon>Oryzoideae</taxon>
        <taxon>Oryzeae</taxon>
        <taxon>Oryzinae</taxon>
        <taxon>Oryza</taxon>
    </lineage>
</organism>
<keyword evidence="2" id="KW-1185">Reference proteome</keyword>
<evidence type="ECO:0000313" key="1">
    <source>
        <dbReference type="EnsemblPlants" id="OGLUM04G29570.1"/>
    </source>
</evidence>
<accession>A0A0D9ZSG6</accession>
<reference evidence="1" key="2">
    <citation type="submission" date="2018-05" db="EMBL/GenBank/DDBJ databases">
        <title>OgluRS3 (Oryza glumaepatula Reference Sequence Version 3).</title>
        <authorList>
            <person name="Zhang J."/>
            <person name="Kudrna D."/>
            <person name="Lee S."/>
            <person name="Talag J."/>
            <person name="Welchert J."/>
            <person name="Wing R.A."/>
        </authorList>
    </citation>
    <scope>NUCLEOTIDE SEQUENCE [LARGE SCALE GENOMIC DNA]</scope>
</reference>
<sequence>MGDIYGAFRSTGPLRPYLDRPIPTGRLKDSHISVNVFHFDLIKGRPRSLHSARRMTITVTMKRNKRSWCQCILV</sequence>
<dbReference type="Gramene" id="OGLUM04G29570.1">
    <property type="protein sequence ID" value="OGLUM04G29570.1"/>
    <property type="gene ID" value="OGLUM04G29570"/>
</dbReference>
<dbReference type="EnsemblPlants" id="OGLUM04G29570.1">
    <property type="protein sequence ID" value="OGLUM04G29570.1"/>
    <property type="gene ID" value="OGLUM04G29570"/>
</dbReference>
<dbReference type="HOGENOM" id="CLU_2691768_0_0_1"/>
<evidence type="ECO:0000313" key="2">
    <source>
        <dbReference type="Proteomes" id="UP000026961"/>
    </source>
</evidence>
<protein>
    <submittedName>
        <fullName evidence="1">Uncharacterized protein</fullName>
    </submittedName>
</protein>
<name>A0A0D9ZSG6_9ORYZ</name>
<reference evidence="1" key="1">
    <citation type="submission" date="2015-04" db="UniProtKB">
        <authorList>
            <consortium name="EnsemblPlants"/>
        </authorList>
    </citation>
    <scope>IDENTIFICATION</scope>
</reference>
<proteinExistence type="predicted"/>
<dbReference type="Proteomes" id="UP000026961">
    <property type="component" value="Chromosome 4"/>
</dbReference>